<evidence type="ECO:0000313" key="5">
    <source>
        <dbReference type="Proteomes" id="UP000742460"/>
    </source>
</evidence>
<dbReference type="Gene3D" id="3.40.50.300">
    <property type="entry name" value="P-loop containing nucleotide triphosphate hydrolases"/>
    <property type="match status" value="1"/>
</dbReference>
<organism evidence="4 5">
    <name type="scientific">Brachybacterium massiliense</name>
    <dbReference type="NCBI Taxonomy" id="1755098"/>
    <lineage>
        <taxon>Bacteria</taxon>
        <taxon>Bacillati</taxon>
        <taxon>Actinomycetota</taxon>
        <taxon>Actinomycetes</taxon>
        <taxon>Micrococcales</taxon>
        <taxon>Dermabacteraceae</taxon>
        <taxon>Brachybacterium</taxon>
    </lineage>
</organism>
<reference evidence="4" key="2">
    <citation type="submission" date="2021-09" db="EMBL/GenBank/DDBJ databases">
        <authorList>
            <person name="Gilroy R."/>
        </authorList>
    </citation>
    <scope>NUCLEOTIDE SEQUENCE</scope>
    <source>
        <strain evidence="4">ChiGjej5B5-22894</strain>
    </source>
</reference>
<dbReference type="Pfam" id="PF00293">
    <property type="entry name" value="NUDIX"/>
    <property type="match status" value="1"/>
</dbReference>
<feature type="domain" description="Nudix hydrolase" evidence="3">
    <location>
        <begin position="219"/>
        <end position="354"/>
    </location>
</feature>
<dbReference type="InterPro" id="IPR027417">
    <property type="entry name" value="P-loop_NTPase"/>
</dbReference>
<dbReference type="SUPFAM" id="SSF55811">
    <property type="entry name" value="Nudix"/>
    <property type="match status" value="1"/>
</dbReference>
<dbReference type="InterPro" id="IPR015797">
    <property type="entry name" value="NUDIX_hydrolase-like_dom_sf"/>
</dbReference>
<gene>
    <name evidence="4" type="ORF">K8V81_04620</name>
</gene>
<dbReference type="PROSITE" id="PS51462">
    <property type="entry name" value="NUDIX"/>
    <property type="match status" value="1"/>
</dbReference>
<name>A0A921MUM8_9MICO</name>
<dbReference type="InterPro" id="IPR000086">
    <property type="entry name" value="NUDIX_hydrolase_dom"/>
</dbReference>
<dbReference type="AlphaFoldDB" id="A0A921MUM8"/>
<dbReference type="SUPFAM" id="SSF52540">
    <property type="entry name" value="P-loop containing nucleoside triphosphate hydrolases"/>
    <property type="match status" value="1"/>
</dbReference>
<comment type="caution">
    <text evidence="4">The sequence shown here is derived from an EMBL/GenBank/DDBJ whole genome shotgun (WGS) entry which is preliminary data.</text>
</comment>
<reference evidence="4" key="1">
    <citation type="journal article" date="2021" name="PeerJ">
        <title>Extensive microbial diversity within the chicken gut microbiome revealed by metagenomics and culture.</title>
        <authorList>
            <person name="Gilroy R."/>
            <person name="Ravi A."/>
            <person name="Getino M."/>
            <person name="Pursley I."/>
            <person name="Horton D.L."/>
            <person name="Alikhan N.F."/>
            <person name="Baker D."/>
            <person name="Gharbi K."/>
            <person name="Hall N."/>
            <person name="Watson M."/>
            <person name="Adriaenssens E.M."/>
            <person name="Foster-Nyarko E."/>
            <person name="Jarju S."/>
            <person name="Secka A."/>
            <person name="Antonio M."/>
            <person name="Oren A."/>
            <person name="Chaudhuri R.R."/>
            <person name="La Ragione R."/>
            <person name="Hildebrand F."/>
            <person name="Pallen M.J."/>
        </authorList>
    </citation>
    <scope>NUCLEOTIDE SEQUENCE</scope>
    <source>
        <strain evidence="4">ChiGjej5B5-22894</strain>
    </source>
</reference>
<evidence type="ECO:0000313" key="4">
    <source>
        <dbReference type="EMBL" id="HJG90988.1"/>
    </source>
</evidence>
<evidence type="ECO:0000259" key="3">
    <source>
        <dbReference type="PROSITE" id="PS51462"/>
    </source>
</evidence>
<evidence type="ECO:0000256" key="2">
    <source>
        <dbReference type="ARBA" id="ARBA00022801"/>
    </source>
</evidence>
<sequence length="358" mass="38775">MTSSLPSSRAPRRIVLLVGPSGSGKGELSRRSGLPVLPLDEFYRDLDEPGLPRRYGIVDWDDPASWDGEAALEALTSLAHDGAADVPVYSISVSRRQGMRRLEAGDAPLLIAEGIFAAELIAPLAAAGLLADAIVLRRPVPVVFALRLARDLRERRKPPHTLLWRGWSLARAQRGDIARWIAAGMRPEGLHRGTDRVRRLTGCAEASQHLRARSPRHAVLRITAVCFLREGEHGPEVLAVRKRGTGSYMQVGGKLEAGESALEAALRECREELGVELDAEELTLLGDFEAPAANEPDTLVRSTVWTTRAPLPADLAVRAELAEHRWIGLDAPAPGVRLAPLMVEHILPALRAASTSAS</sequence>
<comment type="cofactor">
    <cofactor evidence="1">
        <name>Mg(2+)</name>
        <dbReference type="ChEBI" id="CHEBI:18420"/>
    </cofactor>
</comment>
<dbReference type="GO" id="GO:0016787">
    <property type="term" value="F:hydrolase activity"/>
    <property type="evidence" value="ECO:0007669"/>
    <property type="project" value="UniProtKB-KW"/>
</dbReference>
<dbReference type="EMBL" id="DYUE01000117">
    <property type="protein sequence ID" value="HJG90988.1"/>
    <property type="molecule type" value="Genomic_DNA"/>
</dbReference>
<dbReference type="PANTHER" id="PTHR43046:SF2">
    <property type="entry name" value="8-OXO-DGTP DIPHOSPHATASE-RELATED"/>
    <property type="match status" value="1"/>
</dbReference>
<dbReference type="Proteomes" id="UP000742460">
    <property type="component" value="Unassembled WGS sequence"/>
</dbReference>
<accession>A0A921MUM8</accession>
<keyword evidence="2" id="KW-0378">Hydrolase</keyword>
<dbReference type="CDD" id="cd04690">
    <property type="entry name" value="NUDIX_Hydrolase"/>
    <property type="match status" value="1"/>
</dbReference>
<protein>
    <submittedName>
        <fullName evidence="4">NUDIX domain-containing protein</fullName>
    </submittedName>
</protein>
<evidence type="ECO:0000256" key="1">
    <source>
        <dbReference type="ARBA" id="ARBA00001946"/>
    </source>
</evidence>
<dbReference type="PANTHER" id="PTHR43046">
    <property type="entry name" value="GDP-MANNOSE MANNOSYL HYDROLASE"/>
    <property type="match status" value="1"/>
</dbReference>
<dbReference type="Gene3D" id="3.90.79.10">
    <property type="entry name" value="Nucleoside Triphosphate Pyrophosphohydrolase"/>
    <property type="match status" value="1"/>
</dbReference>
<proteinExistence type="predicted"/>